<dbReference type="AlphaFoldDB" id="A0A4R8DH64"/>
<evidence type="ECO:0000313" key="1">
    <source>
        <dbReference type="EMBL" id="TDW96837.1"/>
    </source>
</evidence>
<comment type="caution">
    <text evidence="1">The sequence shown here is derived from an EMBL/GenBank/DDBJ whole genome shotgun (WGS) entry which is preliminary data.</text>
</comment>
<name>A0A4R8DH64_9BACT</name>
<dbReference type="RefSeq" id="WP_133997987.1">
    <property type="nucleotide sequence ID" value="NZ_SODV01000002.1"/>
</dbReference>
<sequence length="148" mass="17063">MQYIIVTILFSAALLTKREGSFSTKRHLEDSVFIKLPEHYDTLNVSFIGKNISRIVFDKFSQKTYTAPEGTSLDVQRTASFAYPSNGLPESVVQKIVDLKAISDSVQRAPHTFFHRHTFFLIITRQDTCYFYHAKGEYLNKNFDNDVQ</sequence>
<protein>
    <submittedName>
        <fullName evidence="1">Uncharacterized protein</fullName>
    </submittedName>
</protein>
<organism evidence="1 2">
    <name type="scientific">Dinghuibacter silviterrae</name>
    <dbReference type="NCBI Taxonomy" id="1539049"/>
    <lineage>
        <taxon>Bacteria</taxon>
        <taxon>Pseudomonadati</taxon>
        <taxon>Bacteroidota</taxon>
        <taxon>Chitinophagia</taxon>
        <taxon>Chitinophagales</taxon>
        <taxon>Chitinophagaceae</taxon>
        <taxon>Dinghuibacter</taxon>
    </lineage>
</organism>
<gene>
    <name evidence="1" type="ORF">EDB95_4673</name>
</gene>
<dbReference type="Proteomes" id="UP000294498">
    <property type="component" value="Unassembled WGS sequence"/>
</dbReference>
<dbReference type="EMBL" id="SODV01000002">
    <property type="protein sequence ID" value="TDW96837.1"/>
    <property type="molecule type" value="Genomic_DNA"/>
</dbReference>
<reference evidence="1 2" key="1">
    <citation type="submission" date="2019-03" db="EMBL/GenBank/DDBJ databases">
        <title>Genomic Encyclopedia of Type Strains, Phase IV (KMG-IV): sequencing the most valuable type-strain genomes for metagenomic binning, comparative biology and taxonomic classification.</title>
        <authorList>
            <person name="Goeker M."/>
        </authorList>
    </citation>
    <scope>NUCLEOTIDE SEQUENCE [LARGE SCALE GENOMIC DNA]</scope>
    <source>
        <strain evidence="1 2">DSM 100059</strain>
    </source>
</reference>
<accession>A0A4R8DH64</accession>
<evidence type="ECO:0000313" key="2">
    <source>
        <dbReference type="Proteomes" id="UP000294498"/>
    </source>
</evidence>
<proteinExistence type="predicted"/>
<keyword evidence="2" id="KW-1185">Reference proteome</keyword>